<feature type="transmembrane region" description="Helical" evidence="1">
    <location>
        <begin position="91"/>
        <end position="110"/>
    </location>
</feature>
<dbReference type="OrthoDB" id="9812260at2"/>
<evidence type="ECO:0000256" key="1">
    <source>
        <dbReference type="SAM" id="Phobius"/>
    </source>
</evidence>
<dbReference type="RefSeq" id="WP_062770006.1">
    <property type="nucleotide sequence ID" value="NZ_CP121045.1"/>
</dbReference>
<feature type="transmembrane region" description="Helical" evidence="1">
    <location>
        <begin position="122"/>
        <end position="140"/>
    </location>
</feature>
<accession>A0A162JPX3</accession>
<reference evidence="2 3" key="1">
    <citation type="submission" date="2015-12" db="EMBL/GenBank/DDBJ databases">
        <title>Genome sequence of Tistrella mobilis MCCC 1A02139.</title>
        <authorList>
            <person name="Lu L."/>
            <person name="Lai Q."/>
            <person name="Shao Z."/>
            <person name="Qian P."/>
        </authorList>
    </citation>
    <scope>NUCLEOTIDE SEQUENCE [LARGE SCALE GENOMIC DNA]</scope>
    <source>
        <strain evidence="2 3">MCCC 1A02139</strain>
    </source>
</reference>
<keyword evidence="1" id="KW-0472">Membrane</keyword>
<sequence>MTGGLLALAINVVVSGLFAAVFLLIARSHPAFRHLGWIAAAWGVGTGAPAAEVLLRVTPWTTVLSFTGYACFSAGAHLLAHGLARHYRRTLPRWLLPASFAASLIIRLAIWGGERNTMPYELYYQLPFVTALAISGVIVWHARRRSVWDAILAGCLWLFTLTFASKPVAAILLGSGATARDYASSHYAIYSQAASGLIALGCGIALMAVVIRDLRVRLKRDLVTDAPTGLPNRRGFLAGLQTRMDTAPAGDLLIVCETGWQAAPHDRITALRRALPPTALLGRIDPQRLAVLLPGETDPDRSAIVRGMIRDLSGAGHDGSLGEVRLAAGEDAAAALARAEGSLFLDAELRKGRRGPSPQP</sequence>
<dbReference type="AlphaFoldDB" id="A0A162JPX3"/>
<evidence type="ECO:0008006" key="4">
    <source>
        <dbReference type="Google" id="ProtNLM"/>
    </source>
</evidence>
<gene>
    <name evidence="2" type="ORF">AUP44_01670</name>
</gene>
<feature type="transmembrane region" description="Helical" evidence="1">
    <location>
        <begin position="63"/>
        <end position="84"/>
    </location>
</feature>
<evidence type="ECO:0000313" key="3">
    <source>
        <dbReference type="Proteomes" id="UP000075787"/>
    </source>
</evidence>
<proteinExistence type="predicted"/>
<keyword evidence="1" id="KW-1133">Transmembrane helix</keyword>
<name>A0A162JPX3_9PROT</name>
<dbReference type="EMBL" id="LPZR01000223">
    <property type="protein sequence ID" value="KYO49622.1"/>
    <property type="molecule type" value="Genomic_DNA"/>
</dbReference>
<feature type="transmembrane region" description="Helical" evidence="1">
    <location>
        <begin position="147"/>
        <end position="169"/>
    </location>
</feature>
<keyword evidence="1" id="KW-0812">Transmembrane</keyword>
<feature type="transmembrane region" description="Helical" evidence="1">
    <location>
        <begin position="189"/>
        <end position="211"/>
    </location>
</feature>
<comment type="caution">
    <text evidence="2">The sequence shown here is derived from an EMBL/GenBank/DDBJ whole genome shotgun (WGS) entry which is preliminary data.</text>
</comment>
<organism evidence="2 3">
    <name type="scientific">Tistrella mobilis</name>
    <dbReference type="NCBI Taxonomy" id="171437"/>
    <lineage>
        <taxon>Bacteria</taxon>
        <taxon>Pseudomonadati</taxon>
        <taxon>Pseudomonadota</taxon>
        <taxon>Alphaproteobacteria</taxon>
        <taxon>Geminicoccales</taxon>
        <taxon>Geminicoccaceae</taxon>
        <taxon>Tistrella</taxon>
    </lineage>
</organism>
<feature type="transmembrane region" description="Helical" evidence="1">
    <location>
        <begin position="6"/>
        <end position="25"/>
    </location>
</feature>
<feature type="transmembrane region" description="Helical" evidence="1">
    <location>
        <begin position="37"/>
        <end position="57"/>
    </location>
</feature>
<dbReference type="Proteomes" id="UP000075787">
    <property type="component" value="Unassembled WGS sequence"/>
</dbReference>
<evidence type="ECO:0000313" key="2">
    <source>
        <dbReference type="EMBL" id="KYO49622.1"/>
    </source>
</evidence>
<protein>
    <recommendedName>
        <fullName evidence="4">GGDEF domain-containing protein</fullName>
    </recommendedName>
</protein>
<dbReference type="GeneID" id="97242503"/>